<protein>
    <recommendedName>
        <fullName evidence="3">DUF3617 family protein</fullName>
    </recommendedName>
</protein>
<dbReference type="RefSeq" id="WP_200684313.1">
    <property type="nucleotide sequence ID" value="NZ_JAEPRQ010000001.1"/>
</dbReference>
<dbReference type="Proteomes" id="UP000640485">
    <property type="component" value="Unassembled WGS sequence"/>
</dbReference>
<evidence type="ECO:0000313" key="2">
    <source>
        <dbReference type="Proteomes" id="UP000640485"/>
    </source>
</evidence>
<keyword evidence="2" id="KW-1185">Reference proteome</keyword>
<dbReference type="AlphaFoldDB" id="A0A934VU23"/>
<name>A0A934VU23_9RHOB</name>
<sequence length="100" mass="11027">MAGPSDSTLPVVDGVYNLDAAECGNQNSMTRLRVQGDTFRFYESECTFGRKGGQPNASEGTLMCLGEGQRFNRDIRMEAQANVLRIIENDAKLDYSRCPA</sequence>
<organism evidence="1 2">
    <name type="scientific">Paracoccus caeni</name>
    <dbReference type="NCBI Taxonomy" id="657651"/>
    <lineage>
        <taxon>Bacteria</taxon>
        <taxon>Pseudomonadati</taxon>
        <taxon>Pseudomonadota</taxon>
        <taxon>Alphaproteobacteria</taxon>
        <taxon>Rhodobacterales</taxon>
        <taxon>Paracoccaceae</taxon>
        <taxon>Paracoccus</taxon>
    </lineage>
</organism>
<dbReference type="EMBL" id="JAEPRQ010000001">
    <property type="protein sequence ID" value="MBK4215356.1"/>
    <property type="molecule type" value="Genomic_DNA"/>
</dbReference>
<comment type="caution">
    <text evidence="1">The sequence shown here is derived from an EMBL/GenBank/DDBJ whole genome shotgun (WGS) entry which is preliminary data.</text>
</comment>
<proteinExistence type="predicted"/>
<evidence type="ECO:0008006" key="3">
    <source>
        <dbReference type="Google" id="ProtNLM"/>
    </source>
</evidence>
<gene>
    <name evidence="1" type="ORF">JJJ17_05390</name>
</gene>
<reference evidence="1" key="1">
    <citation type="submission" date="2021-01" db="EMBL/GenBank/DDBJ databases">
        <title>Paracoccus amoyensis sp. nov., isolated from the surface seawater along the coast of Xiamen Island, China.</title>
        <authorList>
            <person name="Lyu L."/>
        </authorList>
    </citation>
    <scope>NUCLEOTIDE SEQUENCE</scope>
    <source>
        <strain evidence="1">MJ17</strain>
    </source>
</reference>
<accession>A0A934VU23</accession>
<evidence type="ECO:0000313" key="1">
    <source>
        <dbReference type="EMBL" id="MBK4215356.1"/>
    </source>
</evidence>